<dbReference type="Proteomes" id="UP000799291">
    <property type="component" value="Unassembled WGS sequence"/>
</dbReference>
<dbReference type="InterPro" id="IPR011990">
    <property type="entry name" value="TPR-like_helical_dom_sf"/>
</dbReference>
<dbReference type="Gene3D" id="1.25.40.10">
    <property type="entry name" value="Tetratricopeptide repeat domain"/>
    <property type="match status" value="2"/>
</dbReference>
<evidence type="ECO:0000313" key="2">
    <source>
        <dbReference type="EMBL" id="KAF2682801.1"/>
    </source>
</evidence>
<dbReference type="PANTHER" id="PTHR47942:SF63">
    <property type="entry name" value="PENTATRICOPEPTIDE REPEAT-CONTAINING PROTEIN"/>
    <property type="match status" value="1"/>
</dbReference>
<accession>A0A6G1IXX9</accession>
<name>A0A6G1IXX9_9PLEO</name>
<proteinExistence type="predicted"/>
<dbReference type="OrthoDB" id="185373at2759"/>
<sequence>MLPHSAWDVLWDVQVKHNPQERSRQSNLEELYRDMNSAGMTATVGLRIEYLESLFLSGNEEEALKAWEDDHRGTDSSSRHDYKPEHLELGARLHALAGHPDRAREIMEQLFDLYPKWDMSVMLSVFRAHTGVKSAPHHDTAKTIYINLKERMGNTMTLEHYDTCFVGFLQARHLRYSRQVFGDMVKDGRLATSFFPKEIEVVLKRLHMLYRLGTDIEKMTSIALQVLKILPQAYHSHIFDSWMRSAVIMKAPDVATQILDMMFNRGYRPETIHFNLLLKALFRTKDEPRVLKAENIGWRMIEETRKASSEKSSAEPAPEMIAKKAALIAETVLDSDAARKVPKANMTTFSLIMQHHATNLQWEHVDYLTRQLKETDLQPNADFMNVVMDNYCRKGKYADAWKTYKSLTDVPEGAPEVFPDGSSIRCLWKVLRLALGDHATQDDCNLPTPRQLLAETVLWWARCSSRRDIERFRTGLAAANHKAITSLMLHCFSYVQDFAGSLVALHVMRSHLSIFPTDDTAEILQKQAAWVDMQRETKSVRSQYFHSQNNKINLEKLGRVYYVLMEKRLERAGLTEDDFDHMSDEELGDLGLNLLSEFVRVVLKRSYPPEAVEAMIDDAKKEVGVPDMSTGDLDAFAVA</sequence>
<evidence type="ECO:0000313" key="3">
    <source>
        <dbReference type="Proteomes" id="UP000799291"/>
    </source>
</evidence>
<keyword evidence="1" id="KW-0677">Repeat</keyword>
<dbReference type="PANTHER" id="PTHR47942">
    <property type="entry name" value="TETRATRICOPEPTIDE REPEAT (TPR)-LIKE SUPERFAMILY PROTEIN-RELATED"/>
    <property type="match status" value="1"/>
</dbReference>
<dbReference type="AlphaFoldDB" id="A0A6G1IXX9"/>
<reference evidence="2" key="1">
    <citation type="journal article" date="2020" name="Stud. Mycol.">
        <title>101 Dothideomycetes genomes: a test case for predicting lifestyles and emergence of pathogens.</title>
        <authorList>
            <person name="Haridas S."/>
            <person name="Albert R."/>
            <person name="Binder M."/>
            <person name="Bloem J."/>
            <person name="Labutti K."/>
            <person name="Salamov A."/>
            <person name="Andreopoulos B."/>
            <person name="Baker S."/>
            <person name="Barry K."/>
            <person name="Bills G."/>
            <person name="Bluhm B."/>
            <person name="Cannon C."/>
            <person name="Castanera R."/>
            <person name="Culley D."/>
            <person name="Daum C."/>
            <person name="Ezra D."/>
            <person name="Gonzalez J."/>
            <person name="Henrissat B."/>
            <person name="Kuo A."/>
            <person name="Liang C."/>
            <person name="Lipzen A."/>
            <person name="Lutzoni F."/>
            <person name="Magnuson J."/>
            <person name="Mondo S."/>
            <person name="Nolan M."/>
            <person name="Ohm R."/>
            <person name="Pangilinan J."/>
            <person name="Park H.-J."/>
            <person name="Ramirez L."/>
            <person name="Alfaro M."/>
            <person name="Sun H."/>
            <person name="Tritt A."/>
            <person name="Yoshinaga Y."/>
            <person name="Zwiers L.-H."/>
            <person name="Turgeon B."/>
            <person name="Goodwin S."/>
            <person name="Spatafora J."/>
            <person name="Crous P."/>
            <person name="Grigoriev I."/>
        </authorList>
    </citation>
    <scope>NUCLEOTIDE SEQUENCE</scope>
    <source>
        <strain evidence="2">CBS 122367</strain>
    </source>
</reference>
<evidence type="ECO:0000256" key="1">
    <source>
        <dbReference type="ARBA" id="ARBA00022737"/>
    </source>
</evidence>
<protein>
    <recommendedName>
        <fullName evidence="4">Pentatricopeptide repeat protein</fullName>
    </recommendedName>
</protein>
<organism evidence="2 3">
    <name type="scientific">Lentithecium fluviatile CBS 122367</name>
    <dbReference type="NCBI Taxonomy" id="1168545"/>
    <lineage>
        <taxon>Eukaryota</taxon>
        <taxon>Fungi</taxon>
        <taxon>Dikarya</taxon>
        <taxon>Ascomycota</taxon>
        <taxon>Pezizomycotina</taxon>
        <taxon>Dothideomycetes</taxon>
        <taxon>Pleosporomycetidae</taxon>
        <taxon>Pleosporales</taxon>
        <taxon>Massarineae</taxon>
        <taxon>Lentitheciaceae</taxon>
        <taxon>Lentithecium</taxon>
    </lineage>
</organism>
<dbReference type="EMBL" id="MU005586">
    <property type="protein sequence ID" value="KAF2682801.1"/>
    <property type="molecule type" value="Genomic_DNA"/>
</dbReference>
<evidence type="ECO:0008006" key="4">
    <source>
        <dbReference type="Google" id="ProtNLM"/>
    </source>
</evidence>
<gene>
    <name evidence="2" type="ORF">K458DRAFT_478730</name>
</gene>
<keyword evidence="3" id="KW-1185">Reference proteome</keyword>
<dbReference type="InterPro" id="IPR051222">
    <property type="entry name" value="PPR/CCM1_RNA-binding"/>
</dbReference>